<evidence type="ECO:0000256" key="1">
    <source>
        <dbReference type="SAM" id="Phobius"/>
    </source>
</evidence>
<dbReference type="RefSeq" id="WP_092404553.1">
    <property type="nucleotide sequence ID" value="NZ_FOVF01000002.1"/>
</dbReference>
<accession>A0A1I4VM74</accession>
<gene>
    <name evidence="3" type="ORF">SAMN05216289_102235</name>
</gene>
<keyword evidence="4" id="KW-1185">Reference proteome</keyword>
<sequence length="449" mass="49142">MGDRLNNLFHLVLLVAVALLVGFLSTRYGFVHDISRAQRLSLGAESKALLESMKGPVEIVSYARPQGNLRKTIGDFIARYERVKPDLSLRFVDPDADPNAMREAGVQIDGEIELRFNGRSERLKELSEGALSGALLRLSRARERLVAFLEGEGERKPDGVANADFGQFGETLRQRGIRVLNLALSTTRRVPDNVDLLVIANPRVALPGPAALELVDYIERGGNLLWFIEPDENSGLDALAEALSIRVLPGVIVDGSGQAFGIQDPSFVAVNRYTGHPALAGFDLGTLFPQPVALAQLAPPRWDFKSLLQSSQQSWNETGHIPKAGEPAADVRYDGKDGEIAGPLDFGFAITRLSPRPGAREQRVAVIGDGDFLSNSYLGNGGNRELGTRLFDWLLADDALIAIPERSAEDRHLDLSETTLAILSFGFLLGLPILLAGSGLWIWRRRRRR</sequence>
<keyword evidence="1" id="KW-0472">Membrane</keyword>
<feature type="transmembrane region" description="Helical" evidence="1">
    <location>
        <begin position="420"/>
        <end position="443"/>
    </location>
</feature>
<feature type="domain" description="ABC-type uncharacterised transport system" evidence="2">
    <location>
        <begin position="145"/>
        <end position="379"/>
    </location>
</feature>
<evidence type="ECO:0000313" key="3">
    <source>
        <dbReference type="EMBL" id="SFN02388.1"/>
    </source>
</evidence>
<dbReference type="STRING" id="578942.SAMN05216289_102235"/>
<dbReference type="InterPro" id="IPR019196">
    <property type="entry name" value="ABC_transp_unknown"/>
</dbReference>
<organism evidence="3 4">
    <name type="scientific">Dokdonella immobilis</name>
    <dbReference type="NCBI Taxonomy" id="578942"/>
    <lineage>
        <taxon>Bacteria</taxon>
        <taxon>Pseudomonadati</taxon>
        <taxon>Pseudomonadota</taxon>
        <taxon>Gammaproteobacteria</taxon>
        <taxon>Lysobacterales</taxon>
        <taxon>Rhodanobacteraceae</taxon>
        <taxon>Dokdonella</taxon>
    </lineage>
</organism>
<reference evidence="3 4" key="1">
    <citation type="submission" date="2016-10" db="EMBL/GenBank/DDBJ databases">
        <authorList>
            <person name="de Groot N.N."/>
        </authorList>
    </citation>
    <scope>NUCLEOTIDE SEQUENCE [LARGE SCALE GENOMIC DNA]</scope>
    <source>
        <strain evidence="3 4">CGMCC 1.7659</strain>
    </source>
</reference>
<dbReference type="EMBL" id="FOVF01000002">
    <property type="protein sequence ID" value="SFN02388.1"/>
    <property type="molecule type" value="Genomic_DNA"/>
</dbReference>
<dbReference type="SUPFAM" id="SSF52317">
    <property type="entry name" value="Class I glutamine amidotransferase-like"/>
    <property type="match status" value="1"/>
</dbReference>
<keyword evidence="1" id="KW-1133">Transmembrane helix</keyword>
<dbReference type="Proteomes" id="UP000198575">
    <property type="component" value="Unassembled WGS sequence"/>
</dbReference>
<evidence type="ECO:0000313" key="4">
    <source>
        <dbReference type="Proteomes" id="UP000198575"/>
    </source>
</evidence>
<dbReference type="InterPro" id="IPR029062">
    <property type="entry name" value="Class_I_gatase-like"/>
</dbReference>
<dbReference type="AlphaFoldDB" id="A0A1I4VM74"/>
<name>A0A1I4VM74_9GAMM</name>
<evidence type="ECO:0000259" key="2">
    <source>
        <dbReference type="Pfam" id="PF09822"/>
    </source>
</evidence>
<proteinExistence type="predicted"/>
<dbReference type="OrthoDB" id="8530910at2"/>
<protein>
    <submittedName>
        <fullName evidence="3">ABC-type uncharacterized transport system</fullName>
    </submittedName>
</protein>
<keyword evidence="1" id="KW-0812">Transmembrane</keyword>
<dbReference type="Pfam" id="PF09822">
    <property type="entry name" value="ABC_transp_aux"/>
    <property type="match status" value="1"/>
</dbReference>